<dbReference type="PROSITE" id="PS00519">
    <property type="entry name" value="HTH_ASNC_1"/>
    <property type="match status" value="1"/>
</dbReference>
<evidence type="ECO:0000256" key="1">
    <source>
        <dbReference type="ARBA" id="ARBA00023015"/>
    </source>
</evidence>
<dbReference type="SUPFAM" id="SSF54909">
    <property type="entry name" value="Dimeric alpha+beta barrel"/>
    <property type="match status" value="1"/>
</dbReference>
<keyword evidence="6" id="KW-1185">Reference proteome</keyword>
<dbReference type="CDD" id="cd00090">
    <property type="entry name" value="HTH_ARSR"/>
    <property type="match status" value="1"/>
</dbReference>
<dbReference type="RefSeq" id="WP_162362106.1">
    <property type="nucleotide sequence ID" value="NZ_CP047591.1"/>
</dbReference>
<dbReference type="AlphaFoldDB" id="A0A6P1ML12"/>
<gene>
    <name evidence="5" type="ORF">Ami3637_07910</name>
</gene>
<dbReference type="InterPro" id="IPR011008">
    <property type="entry name" value="Dimeric_a/b-barrel"/>
</dbReference>
<keyword evidence="3" id="KW-0804">Transcription</keyword>
<dbReference type="GO" id="GO:0043565">
    <property type="term" value="F:sequence-specific DNA binding"/>
    <property type="evidence" value="ECO:0007669"/>
    <property type="project" value="InterPro"/>
</dbReference>
<dbReference type="InterPro" id="IPR036390">
    <property type="entry name" value="WH_DNA-bd_sf"/>
</dbReference>
<dbReference type="Proteomes" id="UP000463883">
    <property type="component" value="Chromosome"/>
</dbReference>
<accession>A0A6P1ML12</accession>
<evidence type="ECO:0000313" key="6">
    <source>
        <dbReference type="Proteomes" id="UP000463883"/>
    </source>
</evidence>
<dbReference type="Gene3D" id="1.10.10.10">
    <property type="entry name" value="Winged helix-like DNA-binding domain superfamily/Winged helix DNA-binding domain"/>
    <property type="match status" value="1"/>
</dbReference>
<dbReference type="KEGG" id="amic:Ami3637_07910"/>
<sequence length="142" mass="15793">MDNTDLNIINILQKNGRSTIKEIGGKVGLTSPAVTERIRRLEGAGVITGYAAELDLSKMGKGISAYVNVDVYPKKYDLFCKFCEETDAIIEHHHIIGVHNSLLRVSVENSSQLESLLGRIKDYGISQTSVLLKSYFKHKDIK</sequence>
<dbReference type="GO" id="GO:0043200">
    <property type="term" value="P:response to amino acid"/>
    <property type="evidence" value="ECO:0007669"/>
    <property type="project" value="TreeGrafter"/>
</dbReference>
<dbReference type="InterPro" id="IPR019885">
    <property type="entry name" value="Tscrpt_reg_HTH_AsnC-type_CS"/>
</dbReference>
<dbReference type="InterPro" id="IPR036388">
    <property type="entry name" value="WH-like_DNA-bd_sf"/>
</dbReference>
<dbReference type="InterPro" id="IPR000485">
    <property type="entry name" value="AsnC-type_HTH_dom"/>
</dbReference>
<keyword evidence="1" id="KW-0805">Transcription regulation</keyword>
<dbReference type="PROSITE" id="PS50956">
    <property type="entry name" value="HTH_ASNC_2"/>
    <property type="match status" value="1"/>
</dbReference>
<dbReference type="InterPro" id="IPR011991">
    <property type="entry name" value="ArsR-like_HTH"/>
</dbReference>
<protein>
    <submittedName>
        <fullName evidence="5">Winged helix-turn-helix transcriptional regulator</fullName>
    </submittedName>
</protein>
<evidence type="ECO:0000313" key="5">
    <source>
        <dbReference type="EMBL" id="QHI72336.1"/>
    </source>
</evidence>
<evidence type="ECO:0000259" key="4">
    <source>
        <dbReference type="PROSITE" id="PS50956"/>
    </source>
</evidence>
<keyword evidence="2" id="KW-0238">DNA-binding</keyword>
<name>A0A6P1ML12_9FIRM</name>
<reference evidence="5 6" key="1">
    <citation type="submission" date="2020-01" db="EMBL/GenBank/DDBJ databases">
        <title>Genomic analysis of Aminipila sp. CBA3637.</title>
        <authorList>
            <person name="Kim Y.B."/>
            <person name="Roh S.W."/>
        </authorList>
    </citation>
    <scope>NUCLEOTIDE SEQUENCE [LARGE SCALE GENOMIC DNA]</scope>
    <source>
        <strain evidence="5 6">CBA3637</strain>
    </source>
</reference>
<dbReference type="PRINTS" id="PR00033">
    <property type="entry name" value="HTHASNC"/>
</dbReference>
<dbReference type="EMBL" id="CP047591">
    <property type="protein sequence ID" value="QHI72336.1"/>
    <property type="molecule type" value="Genomic_DNA"/>
</dbReference>
<evidence type="ECO:0000256" key="2">
    <source>
        <dbReference type="ARBA" id="ARBA00023125"/>
    </source>
</evidence>
<dbReference type="SUPFAM" id="SSF46785">
    <property type="entry name" value="Winged helix' DNA-binding domain"/>
    <property type="match status" value="1"/>
</dbReference>
<feature type="domain" description="HTH asnC-type" evidence="4">
    <location>
        <begin position="1"/>
        <end position="62"/>
    </location>
</feature>
<evidence type="ECO:0000256" key="3">
    <source>
        <dbReference type="ARBA" id="ARBA00023163"/>
    </source>
</evidence>
<organism evidence="5 6">
    <name type="scientific">Aminipila terrae</name>
    <dbReference type="NCBI Taxonomy" id="2697030"/>
    <lineage>
        <taxon>Bacteria</taxon>
        <taxon>Bacillati</taxon>
        <taxon>Bacillota</taxon>
        <taxon>Clostridia</taxon>
        <taxon>Peptostreptococcales</taxon>
        <taxon>Anaerovoracaceae</taxon>
        <taxon>Aminipila</taxon>
    </lineage>
</organism>
<proteinExistence type="predicted"/>
<dbReference type="InterPro" id="IPR019888">
    <property type="entry name" value="Tscrpt_reg_AsnC-like"/>
</dbReference>
<dbReference type="Pfam" id="PF13412">
    <property type="entry name" value="HTH_24"/>
    <property type="match status" value="1"/>
</dbReference>
<dbReference type="PANTHER" id="PTHR30154">
    <property type="entry name" value="LEUCINE-RESPONSIVE REGULATORY PROTEIN"/>
    <property type="match status" value="1"/>
</dbReference>
<dbReference type="GO" id="GO:0005829">
    <property type="term" value="C:cytosol"/>
    <property type="evidence" value="ECO:0007669"/>
    <property type="project" value="TreeGrafter"/>
</dbReference>
<dbReference type="Gene3D" id="3.30.70.920">
    <property type="match status" value="1"/>
</dbReference>
<dbReference type="PANTHER" id="PTHR30154:SF53">
    <property type="entry name" value="HTH-TYPE TRANSCRIPTIONAL REGULATOR LRPC"/>
    <property type="match status" value="1"/>
</dbReference>
<dbReference type="SMART" id="SM00344">
    <property type="entry name" value="HTH_ASNC"/>
    <property type="match status" value="1"/>
</dbReference>